<dbReference type="STRING" id="1007099.SAMN05216287_3977"/>
<keyword evidence="3 10" id="KW-0285">Flavoprotein</keyword>
<comment type="similarity">
    <text evidence="10">Belongs to the NqrB/RnfD family.</text>
</comment>
<evidence type="ECO:0000256" key="4">
    <source>
        <dbReference type="ARBA" id="ARBA00022643"/>
    </source>
</evidence>
<organism evidence="11 12">
    <name type="scientific">Pseudomonas kuykendallii</name>
    <dbReference type="NCBI Taxonomy" id="1007099"/>
    <lineage>
        <taxon>Bacteria</taxon>
        <taxon>Pseudomonadati</taxon>
        <taxon>Pseudomonadota</taxon>
        <taxon>Gammaproteobacteria</taxon>
        <taxon>Pseudomonadales</taxon>
        <taxon>Pseudomonadaceae</taxon>
        <taxon>Pseudomonas</taxon>
    </lineage>
</organism>
<feature type="transmembrane region" description="Helical" evidence="10">
    <location>
        <begin position="44"/>
        <end position="63"/>
    </location>
</feature>
<gene>
    <name evidence="10" type="primary">rnfD</name>
    <name evidence="11" type="ORF">SAMN05216287_3977</name>
</gene>
<feature type="transmembrane region" description="Helical" evidence="10">
    <location>
        <begin position="262"/>
        <end position="281"/>
    </location>
</feature>
<protein>
    <recommendedName>
        <fullName evidence="10">Ion-translocating oxidoreductase complex subunit D</fullName>
        <ecNumber evidence="10">7.-.-.-</ecNumber>
    </recommendedName>
    <alternativeName>
        <fullName evidence="10">Rnf electron transport complex subunit D</fullName>
    </alternativeName>
</protein>
<dbReference type="Pfam" id="PF03116">
    <property type="entry name" value="NQR2_RnfD_RnfE"/>
    <property type="match status" value="1"/>
</dbReference>
<dbReference type="HAMAP" id="MF_00462">
    <property type="entry name" value="RsxD_RnfD"/>
    <property type="match status" value="1"/>
</dbReference>
<evidence type="ECO:0000256" key="3">
    <source>
        <dbReference type="ARBA" id="ARBA00022630"/>
    </source>
</evidence>
<evidence type="ECO:0000256" key="7">
    <source>
        <dbReference type="ARBA" id="ARBA00022982"/>
    </source>
</evidence>
<dbReference type="GO" id="GO:0005886">
    <property type="term" value="C:plasma membrane"/>
    <property type="evidence" value="ECO:0007669"/>
    <property type="project" value="UniProtKB-SubCell"/>
</dbReference>
<keyword evidence="4 10" id="KW-0288">FMN</keyword>
<comment type="function">
    <text evidence="10">Part of a membrane-bound complex that couples electron transfer with translocation of ions across the membrane.</text>
</comment>
<comment type="subunit">
    <text evidence="10">The complex is composed of six subunits: RnfA, RnfB, RnfC, RnfD, RnfE and RnfG.</text>
</comment>
<keyword evidence="10" id="KW-0997">Cell inner membrane</keyword>
<dbReference type="InterPro" id="IPR004338">
    <property type="entry name" value="NqrB/RnfD"/>
</dbReference>
<evidence type="ECO:0000256" key="5">
    <source>
        <dbReference type="ARBA" id="ARBA00022692"/>
    </source>
</evidence>
<feature type="transmembrane region" description="Helical" evidence="10">
    <location>
        <begin position="237"/>
        <end position="256"/>
    </location>
</feature>
<dbReference type="RefSeq" id="WP_090231386.1">
    <property type="nucleotide sequence ID" value="NZ_FNNU01000007.1"/>
</dbReference>
<dbReference type="GO" id="GO:0022900">
    <property type="term" value="P:electron transport chain"/>
    <property type="evidence" value="ECO:0007669"/>
    <property type="project" value="UniProtKB-UniRule"/>
</dbReference>
<evidence type="ECO:0000256" key="9">
    <source>
        <dbReference type="ARBA" id="ARBA00023136"/>
    </source>
</evidence>
<evidence type="ECO:0000313" key="12">
    <source>
        <dbReference type="Proteomes" id="UP000243778"/>
    </source>
</evidence>
<dbReference type="AlphaFoldDB" id="A0A1H3F988"/>
<sequence>MSETSVVHGPHAHAGPSLRRMMLEVILALLPATLYGFSQYGWPALFLFLTCVLCGLIIEALCLRLQKRPLRALGDGSALLSCWLLALSLPPWAPWWVALVGALLAIGLVKQLFGGLGQNLFNPAMAARVILLIAFPVEMTRWVQPLALGSLPAPGFLESLQITFGGAQTDAYSSATLLGHVKTELSRGTLLSDALADIYRPLQALLGERAGSMGESSSLLLALGGCFLLARRVITWQAPLGLTLGLALPALVMYLIDPLRYASPLYHLLSGGFMLTLWFIVTDPVTCPASAAGRLLFGLLCGVLIYLIRTYGSYPEAVAFALLLMNAATPLIDRYLRPRIYGRNRQGAALQPFNRRAP</sequence>
<comment type="caution">
    <text evidence="10">Lacks conserved residue(s) required for the propagation of feature annotation.</text>
</comment>
<evidence type="ECO:0000313" key="11">
    <source>
        <dbReference type="EMBL" id="SDX87500.1"/>
    </source>
</evidence>
<keyword evidence="2 10" id="KW-0597">Phosphoprotein</keyword>
<dbReference type="EMBL" id="FNNU01000007">
    <property type="protein sequence ID" value="SDX87500.1"/>
    <property type="molecule type" value="Genomic_DNA"/>
</dbReference>
<dbReference type="GO" id="GO:0055085">
    <property type="term" value="P:transmembrane transport"/>
    <property type="evidence" value="ECO:0007669"/>
    <property type="project" value="InterPro"/>
</dbReference>
<keyword evidence="9 10" id="KW-0472">Membrane</keyword>
<feature type="transmembrane region" description="Helical" evidence="10">
    <location>
        <begin position="95"/>
        <end position="113"/>
    </location>
</feature>
<keyword evidence="8 10" id="KW-1133">Transmembrane helix</keyword>
<feature type="transmembrane region" description="Helical" evidence="10">
    <location>
        <begin position="293"/>
        <end position="311"/>
    </location>
</feature>
<keyword evidence="12" id="KW-1185">Reference proteome</keyword>
<proteinExistence type="inferred from homology"/>
<evidence type="ECO:0000256" key="6">
    <source>
        <dbReference type="ARBA" id="ARBA00022967"/>
    </source>
</evidence>
<keyword evidence="5 10" id="KW-0812">Transmembrane</keyword>
<evidence type="ECO:0000256" key="2">
    <source>
        <dbReference type="ARBA" id="ARBA00022553"/>
    </source>
</evidence>
<dbReference type="PANTHER" id="PTHR30578:SF0">
    <property type="entry name" value="ION-TRANSLOCATING OXIDOREDUCTASE COMPLEX SUBUNIT D"/>
    <property type="match status" value="1"/>
</dbReference>
<keyword evidence="1 10" id="KW-0813">Transport</keyword>
<keyword evidence="7 10" id="KW-0249">Electron transport</keyword>
<comment type="cofactor">
    <cofactor evidence="10">
        <name>FMN</name>
        <dbReference type="ChEBI" id="CHEBI:58210"/>
    </cofactor>
</comment>
<dbReference type="NCBIfam" id="TIGR01946">
    <property type="entry name" value="rnfD"/>
    <property type="match status" value="1"/>
</dbReference>
<keyword evidence="10" id="KW-1003">Cell membrane</keyword>
<evidence type="ECO:0000256" key="8">
    <source>
        <dbReference type="ARBA" id="ARBA00022989"/>
    </source>
</evidence>
<feature type="modified residue" description="FMN phosphoryl threonine" evidence="10">
    <location>
        <position position="176"/>
    </location>
</feature>
<dbReference type="PANTHER" id="PTHR30578">
    <property type="entry name" value="ELECTRON TRANSPORT COMPLEX PROTEIN RNFD"/>
    <property type="match status" value="1"/>
</dbReference>
<dbReference type="OrthoDB" id="9776359at2"/>
<reference evidence="12" key="1">
    <citation type="submission" date="2016-10" db="EMBL/GenBank/DDBJ databases">
        <authorList>
            <person name="Varghese N."/>
            <person name="Submissions S."/>
        </authorList>
    </citation>
    <scope>NUCLEOTIDE SEQUENCE [LARGE SCALE GENOMIC DNA]</scope>
    <source>
        <strain evidence="12">NRRL B-59562</strain>
    </source>
</reference>
<comment type="subcellular location">
    <subcellularLocation>
        <location evidence="10">Cell inner membrane</location>
        <topology evidence="10">Multi-pass membrane protein</topology>
    </subcellularLocation>
</comment>
<name>A0A1H3F988_9PSED</name>
<dbReference type="EC" id="7.-.-.-" evidence="10"/>
<accession>A0A1H3F988</accession>
<dbReference type="Proteomes" id="UP000243778">
    <property type="component" value="Unassembled WGS sequence"/>
</dbReference>
<keyword evidence="6 10" id="KW-1278">Translocase</keyword>
<evidence type="ECO:0000256" key="10">
    <source>
        <dbReference type="HAMAP-Rule" id="MF_00462"/>
    </source>
</evidence>
<evidence type="ECO:0000256" key="1">
    <source>
        <dbReference type="ARBA" id="ARBA00022448"/>
    </source>
</evidence>
<dbReference type="InterPro" id="IPR011303">
    <property type="entry name" value="RnfD_bac"/>
</dbReference>